<gene>
    <name evidence="2" type="ORF">AQJ46_42210</name>
</gene>
<dbReference type="AlphaFoldDB" id="A0A117QWY3"/>
<protein>
    <submittedName>
        <fullName evidence="2">Uncharacterized protein</fullName>
    </submittedName>
</protein>
<evidence type="ECO:0000256" key="1">
    <source>
        <dbReference type="SAM" id="Coils"/>
    </source>
</evidence>
<keyword evidence="1" id="KW-0175">Coiled coil</keyword>
<accession>A0A117QWY3</accession>
<name>A0A117QWY3_9ACTN</name>
<comment type="caution">
    <text evidence="2">The sequence shown here is derived from an EMBL/GenBank/DDBJ whole genome shotgun (WGS) entry which is preliminary data.</text>
</comment>
<reference evidence="2 3" key="1">
    <citation type="submission" date="2015-10" db="EMBL/GenBank/DDBJ databases">
        <title>Draft genome sequence of Streptomyces canus DSM 40017, type strain for the species Streptomyces canus.</title>
        <authorList>
            <person name="Ruckert C."/>
            <person name="Winkler A."/>
            <person name="Kalinowski J."/>
            <person name="Kampfer P."/>
            <person name="Glaeser S."/>
        </authorList>
    </citation>
    <scope>NUCLEOTIDE SEQUENCE [LARGE SCALE GENOMIC DNA]</scope>
    <source>
        <strain evidence="2 3">DSM 40017</strain>
    </source>
</reference>
<dbReference type="EMBL" id="LMWU01000055">
    <property type="protein sequence ID" value="KUN58890.1"/>
    <property type="molecule type" value="Genomic_DNA"/>
</dbReference>
<dbReference type="STRING" id="58343.AQJ46_42210"/>
<evidence type="ECO:0000313" key="2">
    <source>
        <dbReference type="EMBL" id="KUN58890.1"/>
    </source>
</evidence>
<proteinExistence type="predicted"/>
<dbReference type="Proteomes" id="UP000053669">
    <property type="component" value="Unassembled WGS sequence"/>
</dbReference>
<sequence>MELGVEEATVTIKVMSVNGKRMPKSIYSQLPRRSMLAEDDCSVQGRAWGIVLEQKCCHSGYGNGHWHVLHETDGKLAVWNAPKRVQDADFNLRPGASYEPRSRAGRHFLDACGLETHLGCNDFFQGKVFDLIRDGEVVTTIEETKVILPCSEELQNLREARKNRAWMAGGRSSAYPTVASQRYDAKVEEAEIKLRALYEQRGKEARELYADLVADVRLIKQARVNYAAALDMVGQLPQLFLGA</sequence>
<feature type="coiled-coil region" evidence="1">
    <location>
        <begin position="180"/>
        <end position="207"/>
    </location>
</feature>
<evidence type="ECO:0000313" key="3">
    <source>
        <dbReference type="Proteomes" id="UP000053669"/>
    </source>
</evidence>
<organism evidence="2 3">
    <name type="scientific">Streptomyces canus</name>
    <dbReference type="NCBI Taxonomy" id="58343"/>
    <lineage>
        <taxon>Bacteria</taxon>
        <taxon>Bacillati</taxon>
        <taxon>Actinomycetota</taxon>
        <taxon>Actinomycetes</taxon>
        <taxon>Kitasatosporales</taxon>
        <taxon>Streptomycetaceae</taxon>
        <taxon>Streptomyces</taxon>
        <taxon>Streptomyces aurantiacus group</taxon>
    </lineage>
</organism>